<dbReference type="AlphaFoldDB" id="V6TPL7"/>
<comment type="caution">
    <text evidence="2">The sequence shown here is derived from an EMBL/GenBank/DDBJ whole genome shotgun (WGS) entry which is preliminary data.</text>
</comment>
<gene>
    <name evidence="2" type="ORF">DHA2_152333</name>
</gene>
<feature type="region of interest" description="Disordered" evidence="1">
    <location>
        <begin position="1"/>
        <end position="36"/>
    </location>
</feature>
<evidence type="ECO:0000313" key="3">
    <source>
        <dbReference type="Proteomes" id="UP000018320"/>
    </source>
</evidence>
<accession>V6TPL7</accession>
<dbReference type="EMBL" id="AHGT01000007">
    <property type="protein sequence ID" value="ESU38965.1"/>
    <property type="molecule type" value="Genomic_DNA"/>
</dbReference>
<evidence type="ECO:0000313" key="2">
    <source>
        <dbReference type="EMBL" id="ESU38965.1"/>
    </source>
</evidence>
<feature type="compositionally biased region" description="Basic and acidic residues" evidence="1">
    <location>
        <begin position="15"/>
        <end position="24"/>
    </location>
</feature>
<evidence type="ECO:0000256" key="1">
    <source>
        <dbReference type="SAM" id="MobiDB-lite"/>
    </source>
</evidence>
<dbReference type="Proteomes" id="UP000018320">
    <property type="component" value="Unassembled WGS sequence"/>
</dbReference>
<reference evidence="3" key="1">
    <citation type="submission" date="2012-02" db="EMBL/GenBank/DDBJ databases">
        <title>Genome sequencing of Giardia lamblia Genotypes A2 and B isolates (DH and GS) and comparative analysis with the genomes of Genotypes A1 and E (WB and Pig).</title>
        <authorList>
            <person name="Adam R."/>
            <person name="Dahlstrom E."/>
            <person name="Martens C."/>
            <person name="Bruno D."/>
            <person name="Barbian K."/>
            <person name="Porcella S.F."/>
            <person name="Nash T."/>
        </authorList>
    </citation>
    <scope>NUCLEOTIDE SEQUENCE</scope>
    <source>
        <strain evidence="3">DH</strain>
    </source>
</reference>
<reference evidence="2 3" key="2">
    <citation type="journal article" date="2013" name="Genome Biol. Evol.">
        <title>Genome sequencing of Giardia lamblia genotypes A2 and B isolates (DH and GS) and comparative analysis with the genomes of genotypes A1 and E (WB and Pig).</title>
        <authorList>
            <person name="Adam R.D."/>
            <person name="Dahlstrom E.W."/>
            <person name="Martens C.A."/>
            <person name="Bruno D.P."/>
            <person name="Barbian K.D."/>
            <person name="Ricklefs S.M."/>
            <person name="Hernandez M.M."/>
            <person name="Narla N.P."/>
            <person name="Patel R.B."/>
            <person name="Porcella S.F."/>
            <person name="Nash T.E."/>
        </authorList>
    </citation>
    <scope>NUCLEOTIDE SEQUENCE [LARGE SCALE GENOMIC DNA]</scope>
    <source>
        <strain evidence="2 3">DH</strain>
    </source>
</reference>
<sequence>MYLNCPNATSLNSHHQKDSLERQELGGAPPTAVGGRSEVIFREGGAPTRAAVAPETKSLCAYARRRALPD</sequence>
<protein>
    <submittedName>
        <fullName evidence="2">Furin</fullName>
    </submittedName>
</protein>
<feature type="compositionally biased region" description="Polar residues" evidence="1">
    <location>
        <begin position="1"/>
        <end position="13"/>
    </location>
</feature>
<name>V6TPL7_GIAIN</name>
<proteinExistence type="predicted"/>
<dbReference type="VEuPathDB" id="GiardiaDB:DHA2_152333"/>
<organism evidence="2 3">
    <name type="scientific">Giardia intestinalis</name>
    <name type="common">Giardia lamblia</name>
    <dbReference type="NCBI Taxonomy" id="5741"/>
    <lineage>
        <taxon>Eukaryota</taxon>
        <taxon>Metamonada</taxon>
        <taxon>Diplomonadida</taxon>
        <taxon>Hexamitidae</taxon>
        <taxon>Giardiinae</taxon>
        <taxon>Giardia</taxon>
    </lineage>
</organism>